<dbReference type="Proteomes" id="UP000294933">
    <property type="component" value="Unassembled WGS sequence"/>
</dbReference>
<organism evidence="1 2">
    <name type="scientific">Rickenella mellea</name>
    <dbReference type="NCBI Taxonomy" id="50990"/>
    <lineage>
        <taxon>Eukaryota</taxon>
        <taxon>Fungi</taxon>
        <taxon>Dikarya</taxon>
        <taxon>Basidiomycota</taxon>
        <taxon>Agaricomycotina</taxon>
        <taxon>Agaricomycetes</taxon>
        <taxon>Hymenochaetales</taxon>
        <taxon>Rickenellaceae</taxon>
        <taxon>Rickenella</taxon>
    </lineage>
</organism>
<dbReference type="EMBL" id="ML170158">
    <property type="protein sequence ID" value="TDL28045.1"/>
    <property type="molecule type" value="Genomic_DNA"/>
</dbReference>
<dbReference type="OrthoDB" id="3182995at2759"/>
<evidence type="ECO:0000313" key="2">
    <source>
        <dbReference type="Proteomes" id="UP000294933"/>
    </source>
</evidence>
<dbReference type="AlphaFoldDB" id="A0A4Y7QKV4"/>
<dbReference type="STRING" id="50990.A0A4Y7QKV4"/>
<sequence>MSCLTFHFNRSQFVFLQRVDKTIGAIQEVPLSTISYVLSVNVGTISAESTKRHAVGLLERAEAQVWPRHPHKRGLGEVFVKWAYGPRQIVDLQYEASLYANELRPLQGDVVPRCYGFFVGTLPGSHAIFSCLILEYCSGELPASPIEFNRQIMVQACRLHQAGVIHGNLQDMHPDIPTMNHVVPHRRGLRFVSFTRAKRHLCHCHDMHPILRTGLVFEENKLCEELWRLETTFGVKC</sequence>
<proteinExistence type="predicted"/>
<reference evidence="1 2" key="1">
    <citation type="submission" date="2018-06" db="EMBL/GenBank/DDBJ databases">
        <title>A transcriptomic atlas of mushroom development highlights an independent origin of complex multicellularity.</title>
        <authorList>
            <consortium name="DOE Joint Genome Institute"/>
            <person name="Krizsan K."/>
            <person name="Almasi E."/>
            <person name="Merenyi Z."/>
            <person name="Sahu N."/>
            <person name="Viragh M."/>
            <person name="Koszo T."/>
            <person name="Mondo S."/>
            <person name="Kiss B."/>
            <person name="Balint B."/>
            <person name="Kues U."/>
            <person name="Barry K."/>
            <person name="Hegedus J.C."/>
            <person name="Henrissat B."/>
            <person name="Johnson J."/>
            <person name="Lipzen A."/>
            <person name="Ohm R."/>
            <person name="Nagy I."/>
            <person name="Pangilinan J."/>
            <person name="Yan J."/>
            <person name="Xiong Y."/>
            <person name="Grigoriev I.V."/>
            <person name="Hibbett D.S."/>
            <person name="Nagy L.G."/>
        </authorList>
    </citation>
    <scope>NUCLEOTIDE SEQUENCE [LARGE SCALE GENOMIC DNA]</scope>
    <source>
        <strain evidence="1 2">SZMC22713</strain>
    </source>
</reference>
<dbReference type="VEuPathDB" id="FungiDB:BD410DRAFT_341327"/>
<protein>
    <recommendedName>
        <fullName evidence="3">Protein kinase domain-containing protein</fullName>
    </recommendedName>
</protein>
<evidence type="ECO:0008006" key="3">
    <source>
        <dbReference type="Google" id="ProtNLM"/>
    </source>
</evidence>
<name>A0A4Y7QKV4_9AGAM</name>
<accession>A0A4Y7QKV4</accession>
<evidence type="ECO:0000313" key="1">
    <source>
        <dbReference type="EMBL" id="TDL28045.1"/>
    </source>
</evidence>
<gene>
    <name evidence="1" type="ORF">BD410DRAFT_341327</name>
</gene>
<keyword evidence="2" id="KW-1185">Reference proteome</keyword>